<organism evidence="2 3">
    <name type="scientific">Candidatus Onthomorpha intestinigallinarum</name>
    <dbReference type="NCBI Taxonomy" id="2840880"/>
    <lineage>
        <taxon>Bacteria</taxon>
        <taxon>Pseudomonadati</taxon>
        <taxon>Bacteroidota</taxon>
        <taxon>Bacteroidia</taxon>
        <taxon>Bacteroidales</taxon>
        <taxon>Candidatus Onthomorpha</taxon>
    </lineage>
</organism>
<sequence length="169" mass="18723">MKKILLFTALLLCVAAVRGQGSGLSSKQTKVAVYVADEGYGLADYVSAAMVDAFVHNSKYMAVERTNDFLRAINAEHEYQRTGMVDDEQIARLGKQFGTKLVCVVKVGKMMDKFFMQARLLDVESASIKNTTKAFVFAPEDIEDTCTKVVAQLLGENRDERTIQSAFGY</sequence>
<reference evidence="2" key="1">
    <citation type="journal article" date="2021" name="PeerJ">
        <title>Extensive microbial diversity within the chicken gut microbiome revealed by metagenomics and culture.</title>
        <authorList>
            <person name="Gilroy R."/>
            <person name="Ravi A."/>
            <person name="Getino M."/>
            <person name="Pursley I."/>
            <person name="Horton D.L."/>
            <person name="Alikhan N.F."/>
            <person name="Baker D."/>
            <person name="Gharbi K."/>
            <person name="Hall N."/>
            <person name="Watson M."/>
            <person name="Adriaenssens E.M."/>
            <person name="Foster-Nyarko E."/>
            <person name="Jarju S."/>
            <person name="Secka A."/>
            <person name="Antonio M."/>
            <person name="Oren A."/>
            <person name="Chaudhuri R.R."/>
            <person name="La Ragione R."/>
            <person name="Hildebrand F."/>
            <person name="Pallen M.J."/>
        </authorList>
    </citation>
    <scope>NUCLEOTIDE SEQUENCE</scope>
    <source>
        <strain evidence="2">Gambia16-930</strain>
    </source>
</reference>
<dbReference type="AlphaFoldDB" id="A0A9D1RG22"/>
<protein>
    <submittedName>
        <fullName evidence="2">Uncharacterized protein</fullName>
    </submittedName>
</protein>
<accession>A0A9D1RG22</accession>
<proteinExistence type="predicted"/>
<reference evidence="2" key="2">
    <citation type="submission" date="2021-04" db="EMBL/GenBank/DDBJ databases">
        <authorList>
            <person name="Gilroy R."/>
        </authorList>
    </citation>
    <scope>NUCLEOTIDE SEQUENCE</scope>
    <source>
        <strain evidence="2">Gambia16-930</strain>
    </source>
</reference>
<feature type="chain" id="PRO_5039278504" evidence="1">
    <location>
        <begin position="20"/>
        <end position="169"/>
    </location>
</feature>
<evidence type="ECO:0000313" key="2">
    <source>
        <dbReference type="EMBL" id="HIW86795.1"/>
    </source>
</evidence>
<name>A0A9D1RG22_9BACT</name>
<evidence type="ECO:0000256" key="1">
    <source>
        <dbReference type="SAM" id="SignalP"/>
    </source>
</evidence>
<dbReference type="Gene3D" id="3.40.50.10610">
    <property type="entry name" value="ABC-type transport auxiliary lipoprotein component"/>
    <property type="match status" value="1"/>
</dbReference>
<feature type="signal peptide" evidence="1">
    <location>
        <begin position="1"/>
        <end position="19"/>
    </location>
</feature>
<gene>
    <name evidence="2" type="ORF">IAC47_00760</name>
</gene>
<dbReference type="Proteomes" id="UP000824267">
    <property type="component" value="Unassembled WGS sequence"/>
</dbReference>
<evidence type="ECO:0000313" key="3">
    <source>
        <dbReference type="Proteomes" id="UP000824267"/>
    </source>
</evidence>
<comment type="caution">
    <text evidence="2">The sequence shown here is derived from an EMBL/GenBank/DDBJ whole genome shotgun (WGS) entry which is preliminary data.</text>
</comment>
<keyword evidence="1" id="KW-0732">Signal</keyword>
<dbReference type="EMBL" id="DXGG01000029">
    <property type="protein sequence ID" value="HIW86795.1"/>
    <property type="molecule type" value="Genomic_DNA"/>
</dbReference>